<evidence type="ECO:0000256" key="5">
    <source>
        <dbReference type="ARBA" id="ARBA00022679"/>
    </source>
</evidence>
<dbReference type="InterPro" id="IPR005599">
    <property type="entry name" value="GPI_mannosylTrfase"/>
</dbReference>
<keyword evidence="8 10" id="KW-1133">Transmembrane helix</keyword>
<feature type="transmembrane region" description="Helical" evidence="10">
    <location>
        <begin position="241"/>
        <end position="262"/>
    </location>
</feature>
<dbReference type="UniPathway" id="UPA00378"/>
<protein>
    <recommendedName>
        <fullName evidence="10">Mannosyltransferase</fullName>
        <ecNumber evidence="10">2.4.1.-</ecNumber>
    </recommendedName>
</protein>
<comment type="subcellular location">
    <subcellularLocation>
        <location evidence="1 10">Endoplasmic reticulum membrane</location>
        <topology evidence="1 10">Multi-pass membrane protein</topology>
    </subcellularLocation>
</comment>
<evidence type="ECO:0000256" key="1">
    <source>
        <dbReference type="ARBA" id="ARBA00004477"/>
    </source>
</evidence>
<comment type="caution">
    <text evidence="10">Lacks conserved residue(s) required for the propagation of feature annotation.</text>
</comment>
<dbReference type="EC" id="2.4.1.-" evidence="10"/>
<evidence type="ECO:0000313" key="12">
    <source>
        <dbReference type="EMBL" id="CAD1839932.1"/>
    </source>
</evidence>
<feature type="transmembrane region" description="Helical" evidence="10">
    <location>
        <begin position="203"/>
        <end position="234"/>
    </location>
</feature>
<feature type="compositionally biased region" description="Low complexity" evidence="11">
    <location>
        <begin position="12"/>
        <end position="25"/>
    </location>
</feature>
<evidence type="ECO:0000256" key="3">
    <source>
        <dbReference type="ARBA" id="ARBA00007063"/>
    </source>
</evidence>
<name>A0A6V7Q9X9_ANACO</name>
<dbReference type="Pfam" id="PF03901">
    <property type="entry name" value="Glyco_transf_22"/>
    <property type="match status" value="2"/>
</dbReference>
<dbReference type="PANTHER" id="PTHR22760:SF2">
    <property type="entry name" value="ALPHA-1,2-MANNOSYLTRANSFERASE ALG9"/>
    <property type="match status" value="1"/>
</dbReference>
<keyword evidence="7 10" id="KW-0256">Endoplasmic reticulum</keyword>
<evidence type="ECO:0000256" key="2">
    <source>
        <dbReference type="ARBA" id="ARBA00004922"/>
    </source>
</evidence>
<evidence type="ECO:0000256" key="7">
    <source>
        <dbReference type="ARBA" id="ARBA00022824"/>
    </source>
</evidence>
<keyword evidence="9 10" id="KW-0472">Membrane</keyword>
<gene>
    <name evidence="12" type="ORF">CB5_LOCUS23143</name>
</gene>
<dbReference type="GO" id="GO:0000026">
    <property type="term" value="F:alpha-1,2-mannosyltransferase activity"/>
    <property type="evidence" value="ECO:0007669"/>
    <property type="project" value="TreeGrafter"/>
</dbReference>
<dbReference type="GO" id="GO:0005789">
    <property type="term" value="C:endoplasmic reticulum membrane"/>
    <property type="evidence" value="ECO:0007669"/>
    <property type="project" value="UniProtKB-SubCell"/>
</dbReference>
<dbReference type="AlphaFoldDB" id="A0A6V7Q9X9"/>
<organism evidence="12">
    <name type="scientific">Ananas comosus var. bracteatus</name>
    <name type="common">red pineapple</name>
    <dbReference type="NCBI Taxonomy" id="296719"/>
    <lineage>
        <taxon>Eukaryota</taxon>
        <taxon>Viridiplantae</taxon>
        <taxon>Streptophyta</taxon>
        <taxon>Embryophyta</taxon>
        <taxon>Tracheophyta</taxon>
        <taxon>Spermatophyta</taxon>
        <taxon>Magnoliopsida</taxon>
        <taxon>Liliopsida</taxon>
        <taxon>Poales</taxon>
        <taxon>Bromeliaceae</taxon>
        <taxon>Bromelioideae</taxon>
        <taxon>Ananas</taxon>
    </lineage>
</organism>
<evidence type="ECO:0000256" key="6">
    <source>
        <dbReference type="ARBA" id="ARBA00022692"/>
    </source>
</evidence>
<keyword evidence="5" id="KW-0808">Transferase</keyword>
<comment type="similarity">
    <text evidence="3 10">Belongs to the glycosyltransferase 22 family.</text>
</comment>
<comment type="pathway">
    <text evidence="2">Protein modification; protein glycosylation.</text>
</comment>
<evidence type="ECO:0000256" key="8">
    <source>
        <dbReference type="ARBA" id="ARBA00022989"/>
    </source>
</evidence>
<dbReference type="PANTHER" id="PTHR22760">
    <property type="entry name" value="GLYCOSYLTRANSFERASE"/>
    <property type="match status" value="1"/>
</dbReference>
<feature type="compositionally biased region" description="Basic and acidic residues" evidence="11">
    <location>
        <begin position="27"/>
        <end position="40"/>
    </location>
</feature>
<keyword evidence="4 10" id="KW-0328">Glycosyltransferase</keyword>
<dbReference type="EMBL" id="LR862134">
    <property type="protein sequence ID" value="CAD1839932.1"/>
    <property type="molecule type" value="Genomic_DNA"/>
</dbReference>
<evidence type="ECO:0000256" key="4">
    <source>
        <dbReference type="ARBA" id="ARBA00022676"/>
    </source>
</evidence>
<evidence type="ECO:0000256" key="9">
    <source>
        <dbReference type="ARBA" id="ARBA00023136"/>
    </source>
</evidence>
<feature type="compositionally biased region" description="Basic residues" evidence="11">
    <location>
        <begin position="1"/>
        <end position="11"/>
    </location>
</feature>
<evidence type="ECO:0000256" key="10">
    <source>
        <dbReference type="RuleBase" id="RU363075"/>
    </source>
</evidence>
<keyword evidence="6 10" id="KW-0812">Transmembrane</keyword>
<feature type="region of interest" description="Disordered" evidence="11">
    <location>
        <begin position="1"/>
        <end position="40"/>
    </location>
</feature>
<feature type="transmembrane region" description="Helical" evidence="10">
    <location>
        <begin position="160"/>
        <end position="183"/>
    </location>
</feature>
<reference evidence="12" key="1">
    <citation type="submission" date="2020-07" db="EMBL/GenBank/DDBJ databases">
        <authorList>
            <person name="Lin J."/>
        </authorList>
    </citation>
    <scope>NUCLEOTIDE SEQUENCE</scope>
</reference>
<accession>A0A6V7Q9X9</accession>
<evidence type="ECO:0000256" key="11">
    <source>
        <dbReference type="SAM" id="MobiDB-lite"/>
    </source>
</evidence>
<feature type="transmembrane region" description="Helical" evidence="10">
    <location>
        <begin position="129"/>
        <end position="153"/>
    </location>
</feature>
<sequence length="476" mass="53213">MALSVARHRRAAAAAPSSSSSSSSPERYTKEGKEGRRGEAEEGGGAMWWVVPMAALCMLRHMSATSNIIHDCDEVFNYWEPLHFLLYKSGFQTWEYSSEFALRSYLYIFLHAIVAGPASKIFNEDKVRVFYSVRLFLGLISTITETMLVVALSRRYGKRLAWYTLAMLCLTSGCFFASTSFLPSTFSMYAVTLSSALFLLRKYALAVSVAAAGVILSWPFSILVVLPVTVYSLIRGPFKQVFLAGLLTSLSLLALSVFADYYCYGRWTSSVFNLLKYNVLGVAHKEERFLYPIYPLICIAATAVIDSFPDLFRDQFATDESLIVKIAKGFRPLFLGLILCASHSRTFSILNGYSAPLQIYKHLEHHEEIGTGSLLCVGSEWHRYPSSFFVPSDIREVRWIDDGFRGLLPFPFNATLGGTKAAPPYFNNKNKAAEGQYLEDIGACDLFGRARLETSASCTRKQLVDMGDTGRYSFPR</sequence>
<proteinExistence type="inferred from homology"/>
<dbReference type="GO" id="GO:0006487">
    <property type="term" value="P:protein N-linked glycosylation"/>
    <property type="evidence" value="ECO:0007669"/>
    <property type="project" value="TreeGrafter"/>
</dbReference>